<dbReference type="AlphaFoldDB" id="A0AAE2VYB1"/>
<protein>
    <submittedName>
        <fullName evidence="2">Flagellar hook-length control protein FliK</fullName>
    </submittedName>
</protein>
<dbReference type="InterPro" id="IPR038610">
    <property type="entry name" value="FliK-like_C_sf"/>
</dbReference>
<keyword evidence="2" id="KW-0282">Flagellum</keyword>
<dbReference type="EMBL" id="JAFBRM010000002">
    <property type="protein sequence ID" value="MBM1713976.1"/>
    <property type="molecule type" value="Genomic_DNA"/>
</dbReference>
<dbReference type="RefSeq" id="WP_203242210.1">
    <property type="nucleotide sequence ID" value="NZ_JAFBRH010000002.1"/>
</dbReference>
<comment type="caution">
    <text evidence="2">The sequence shown here is derived from an EMBL/GenBank/DDBJ whole genome shotgun (WGS) entry which is preliminary data.</text>
</comment>
<name>A0AAE2VYB1_9RHOB</name>
<reference evidence="2 3" key="1">
    <citation type="submission" date="2021-01" db="EMBL/GenBank/DDBJ databases">
        <title>Diatom-associated Roseobacters Show Island Model of Population Structure.</title>
        <authorList>
            <person name="Qu L."/>
            <person name="Feng X."/>
            <person name="Chen Y."/>
            <person name="Li L."/>
            <person name="Wang X."/>
            <person name="Hu Z."/>
            <person name="Wang H."/>
            <person name="Luo H."/>
        </authorList>
    </citation>
    <scope>NUCLEOTIDE SEQUENCE [LARGE SCALE GENOMIC DNA]</scope>
    <source>
        <strain evidence="2 3">TR60-84</strain>
    </source>
</reference>
<sequence>MMDTAKNAVIPAEADPLVTLRGDVSIAATAPQNQPVHPTLSLPQHVARQIAEAMQNMPNRPVEISLNPEELGRVRLALSASETGLVVNVLAERQETVDLMRRHIANLESAFQDIGYNHIAFSFTGGNQSQTEAGDDSAPTKNMTDGMEFDASTPDATQITLTAGPSAGLDIRL</sequence>
<proteinExistence type="predicted"/>
<dbReference type="Pfam" id="PF02120">
    <property type="entry name" value="Flg_hook"/>
    <property type="match status" value="1"/>
</dbReference>
<feature type="domain" description="Flagellar hook-length control protein-like C-terminal" evidence="1">
    <location>
        <begin position="53"/>
        <end position="130"/>
    </location>
</feature>
<accession>A0AAE2VYB1</accession>
<gene>
    <name evidence="2" type="ORF">JQV55_10410</name>
</gene>
<keyword evidence="3" id="KW-1185">Reference proteome</keyword>
<evidence type="ECO:0000313" key="2">
    <source>
        <dbReference type="EMBL" id="MBM1713976.1"/>
    </source>
</evidence>
<evidence type="ECO:0000259" key="1">
    <source>
        <dbReference type="Pfam" id="PF02120"/>
    </source>
</evidence>
<dbReference type="CDD" id="cd17470">
    <property type="entry name" value="T3SS_Flik_C"/>
    <property type="match status" value="1"/>
</dbReference>
<keyword evidence="2" id="KW-0969">Cilium</keyword>
<keyword evidence="2" id="KW-0966">Cell projection</keyword>
<dbReference type="InterPro" id="IPR021136">
    <property type="entry name" value="Flagellar_hook_control-like_C"/>
</dbReference>
<dbReference type="Proteomes" id="UP000732193">
    <property type="component" value="Unassembled WGS sequence"/>
</dbReference>
<dbReference type="Gene3D" id="3.30.750.140">
    <property type="match status" value="1"/>
</dbReference>
<organism evidence="2 3">
    <name type="scientific">Sulfitobacter geojensis</name>
    <dbReference type="NCBI Taxonomy" id="1342299"/>
    <lineage>
        <taxon>Bacteria</taxon>
        <taxon>Pseudomonadati</taxon>
        <taxon>Pseudomonadota</taxon>
        <taxon>Alphaproteobacteria</taxon>
        <taxon>Rhodobacterales</taxon>
        <taxon>Roseobacteraceae</taxon>
        <taxon>Sulfitobacter</taxon>
    </lineage>
</organism>
<evidence type="ECO:0000313" key="3">
    <source>
        <dbReference type="Proteomes" id="UP000732193"/>
    </source>
</evidence>